<gene>
    <name evidence="2" type="ORF">UFOVP1636_148</name>
</gene>
<reference evidence="2" key="1">
    <citation type="submission" date="2020-05" db="EMBL/GenBank/DDBJ databases">
        <authorList>
            <person name="Chiriac C."/>
            <person name="Salcher M."/>
            <person name="Ghai R."/>
            <person name="Kavagutti S V."/>
        </authorList>
    </citation>
    <scope>NUCLEOTIDE SEQUENCE</scope>
</reference>
<dbReference type="EMBL" id="LR797503">
    <property type="protein sequence ID" value="CAB4221125.1"/>
    <property type="molecule type" value="Genomic_DNA"/>
</dbReference>
<name>A0A6J5T0B9_9CAUD</name>
<evidence type="ECO:0000256" key="1">
    <source>
        <dbReference type="SAM" id="MobiDB-lite"/>
    </source>
</evidence>
<protein>
    <submittedName>
        <fullName evidence="2">Uncharacterized protein</fullName>
    </submittedName>
</protein>
<accession>A0A6J5T0B9</accession>
<feature type="region of interest" description="Disordered" evidence="1">
    <location>
        <begin position="1"/>
        <end position="56"/>
    </location>
</feature>
<evidence type="ECO:0000313" key="2">
    <source>
        <dbReference type="EMBL" id="CAB4221125.1"/>
    </source>
</evidence>
<sequence length="151" mass="16955">MGLFDKVFGKKESMPPPVEVEAVAVPEEPKAPKARRSKSKPKEPKETVVAVSTTEKDKATAAGEPWVSVIGVEIDPDNVGNGAFELDWNEIFLAKLVRAGYKGKTDQQIVDLWFQEICRNVLTEAFEQEQADPDTRYINKTKLDSNRSEYR</sequence>
<organism evidence="2">
    <name type="scientific">uncultured Caudovirales phage</name>
    <dbReference type="NCBI Taxonomy" id="2100421"/>
    <lineage>
        <taxon>Viruses</taxon>
        <taxon>Duplodnaviria</taxon>
        <taxon>Heunggongvirae</taxon>
        <taxon>Uroviricota</taxon>
        <taxon>Caudoviricetes</taxon>
        <taxon>Peduoviridae</taxon>
        <taxon>Maltschvirus</taxon>
        <taxon>Maltschvirus maltsch</taxon>
    </lineage>
</organism>
<proteinExistence type="predicted"/>